<proteinExistence type="predicted"/>
<feature type="compositionally biased region" description="Basic and acidic residues" evidence="1">
    <location>
        <begin position="123"/>
        <end position="137"/>
    </location>
</feature>
<accession>A0A9D4W0X7</accession>
<dbReference type="EMBL" id="JAMSHJ010000006">
    <property type="protein sequence ID" value="KAI5393296.1"/>
    <property type="molecule type" value="Genomic_DNA"/>
</dbReference>
<protein>
    <submittedName>
        <fullName evidence="2">Uncharacterized protein</fullName>
    </submittedName>
</protein>
<dbReference type="OrthoDB" id="1436802at2759"/>
<reference evidence="2 3" key="1">
    <citation type="journal article" date="2022" name="Nat. Genet.">
        <title>Improved pea reference genome and pan-genome highlight genomic features and evolutionary characteristics.</title>
        <authorList>
            <person name="Yang T."/>
            <person name="Liu R."/>
            <person name="Luo Y."/>
            <person name="Hu S."/>
            <person name="Wang D."/>
            <person name="Wang C."/>
            <person name="Pandey M.K."/>
            <person name="Ge S."/>
            <person name="Xu Q."/>
            <person name="Li N."/>
            <person name="Li G."/>
            <person name="Huang Y."/>
            <person name="Saxena R.K."/>
            <person name="Ji Y."/>
            <person name="Li M."/>
            <person name="Yan X."/>
            <person name="He Y."/>
            <person name="Liu Y."/>
            <person name="Wang X."/>
            <person name="Xiang C."/>
            <person name="Varshney R.K."/>
            <person name="Ding H."/>
            <person name="Gao S."/>
            <person name="Zong X."/>
        </authorList>
    </citation>
    <scope>NUCLEOTIDE SEQUENCE [LARGE SCALE GENOMIC DNA]</scope>
    <source>
        <strain evidence="2 3">cv. Zhongwan 6</strain>
    </source>
</reference>
<feature type="region of interest" description="Disordered" evidence="1">
    <location>
        <begin position="209"/>
        <end position="253"/>
    </location>
</feature>
<feature type="compositionally biased region" description="Basic and acidic residues" evidence="1">
    <location>
        <begin position="29"/>
        <end position="59"/>
    </location>
</feature>
<dbReference type="Proteomes" id="UP001058974">
    <property type="component" value="Chromosome 6"/>
</dbReference>
<feature type="region of interest" description="Disordered" evidence="1">
    <location>
        <begin position="101"/>
        <end position="195"/>
    </location>
</feature>
<keyword evidence="3" id="KW-1185">Reference proteome</keyword>
<dbReference type="Gramene" id="Psat06G0042300-T1">
    <property type="protein sequence ID" value="KAI5393296.1"/>
    <property type="gene ID" value="KIW84_060423"/>
</dbReference>
<name>A0A9D4W0X7_PEA</name>
<feature type="compositionally biased region" description="Basic and acidic residues" evidence="1">
    <location>
        <begin position="151"/>
        <end position="186"/>
    </location>
</feature>
<gene>
    <name evidence="2" type="ORF">KIW84_060423</name>
</gene>
<evidence type="ECO:0000313" key="2">
    <source>
        <dbReference type="EMBL" id="KAI5393296.1"/>
    </source>
</evidence>
<evidence type="ECO:0000313" key="3">
    <source>
        <dbReference type="Proteomes" id="UP001058974"/>
    </source>
</evidence>
<feature type="region of interest" description="Disordered" evidence="1">
    <location>
        <begin position="29"/>
        <end position="66"/>
    </location>
</feature>
<evidence type="ECO:0000256" key="1">
    <source>
        <dbReference type="SAM" id="MobiDB-lite"/>
    </source>
</evidence>
<organism evidence="2 3">
    <name type="scientific">Pisum sativum</name>
    <name type="common">Garden pea</name>
    <name type="synonym">Lathyrus oleraceus</name>
    <dbReference type="NCBI Taxonomy" id="3888"/>
    <lineage>
        <taxon>Eukaryota</taxon>
        <taxon>Viridiplantae</taxon>
        <taxon>Streptophyta</taxon>
        <taxon>Embryophyta</taxon>
        <taxon>Tracheophyta</taxon>
        <taxon>Spermatophyta</taxon>
        <taxon>Magnoliopsida</taxon>
        <taxon>eudicotyledons</taxon>
        <taxon>Gunneridae</taxon>
        <taxon>Pentapetalae</taxon>
        <taxon>rosids</taxon>
        <taxon>fabids</taxon>
        <taxon>Fabales</taxon>
        <taxon>Fabaceae</taxon>
        <taxon>Papilionoideae</taxon>
        <taxon>50 kb inversion clade</taxon>
        <taxon>NPAAA clade</taxon>
        <taxon>Hologalegina</taxon>
        <taxon>IRL clade</taxon>
        <taxon>Fabeae</taxon>
        <taxon>Lathyrus</taxon>
    </lineage>
</organism>
<sequence>MKKTTKSKFFTEKKKNKMKAWVPVTEVKTMESEKEKQLENEEEKRRSLEEQQQEEEKKKILSSLPPNYVTLAQLRENWMKKQQNEINQQKQQVDSAINRHAIGVDSEDGRKSVAGDEIGGGNEDLKGNVEESKELKKSKTMKKKKYRSGWKKREAMKAKVEEKGAIEEGGAAEEKTLMQIESKDVKNSNSNAKKVDEVEREFRVLSVNSGNRKVKKMNEGGFRESQSKRNNRNGDFKDQRSSKAEMIWVRKGN</sequence>
<feature type="compositionally biased region" description="Basic and acidic residues" evidence="1">
    <location>
        <begin position="216"/>
        <end position="243"/>
    </location>
</feature>
<feature type="compositionally biased region" description="Basic residues" evidence="1">
    <location>
        <begin position="138"/>
        <end position="150"/>
    </location>
</feature>
<dbReference type="Gramene" id="Psat6g017760.1">
    <property type="protein sequence ID" value="Psat6g017760.1.cds1"/>
    <property type="gene ID" value="Psat6g017760"/>
</dbReference>
<dbReference type="AlphaFoldDB" id="A0A9D4W0X7"/>
<comment type="caution">
    <text evidence="2">The sequence shown here is derived from an EMBL/GenBank/DDBJ whole genome shotgun (WGS) entry which is preliminary data.</text>
</comment>